<dbReference type="RefSeq" id="WP_002995021.1">
    <property type="nucleotide sequence ID" value="NZ_CP068082.1"/>
</dbReference>
<dbReference type="SUPFAM" id="SSF103481">
    <property type="entry name" value="Multidrug resistance efflux transporter EmrE"/>
    <property type="match status" value="1"/>
</dbReference>
<sequence>MNYVYFIAFWACQCVSTVLFKYGGIHPRYKWLTLIIGNIILLSASWFLVQLFRSVSQPIVIALCSGGTFLTVQLTMALYFKSPLTWAQILGMFIIISGMVLITFGGKGESV</sequence>
<dbReference type="GeneID" id="95431100"/>
<name>A0A380CV93_SPHSI</name>
<dbReference type="Gene3D" id="1.10.3730.20">
    <property type="match status" value="1"/>
</dbReference>
<evidence type="ECO:0000313" key="3">
    <source>
        <dbReference type="Proteomes" id="UP000254893"/>
    </source>
</evidence>
<feature type="transmembrane region" description="Helical" evidence="1">
    <location>
        <begin position="86"/>
        <end position="106"/>
    </location>
</feature>
<accession>A0A380CV93</accession>
<gene>
    <name evidence="2" type="ORF">NCTC11388_04283</name>
</gene>
<feature type="transmembrane region" description="Helical" evidence="1">
    <location>
        <begin position="31"/>
        <end position="52"/>
    </location>
</feature>
<keyword evidence="1" id="KW-1133">Transmembrane helix</keyword>
<reference evidence="2 3" key="1">
    <citation type="submission" date="2018-06" db="EMBL/GenBank/DDBJ databases">
        <authorList>
            <consortium name="Pathogen Informatics"/>
            <person name="Doyle S."/>
        </authorList>
    </citation>
    <scope>NUCLEOTIDE SEQUENCE [LARGE SCALE GENOMIC DNA]</scope>
    <source>
        <strain evidence="2 3">NCTC11388</strain>
    </source>
</reference>
<organism evidence="2 3">
    <name type="scientific">Sphingobacterium spiritivorum</name>
    <name type="common">Flavobacterium spiritivorum</name>
    <dbReference type="NCBI Taxonomy" id="258"/>
    <lineage>
        <taxon>Bacteria</taxon>
        <taxon>Pseudomonadati</taxon>
        <taxon>Bacteroidota</taxon>
        <taxon>Sphingobacteriia</taxon>
        <taxon>Sphingobacteriales</taxon>
        <taxon>Sphingobacteriaceae</taxon>
        <taxon>Sphingobacterium</taxon>
    </lineage>
</organism>
<protein>
    <submittedName>
        <fullName evidence="2">Membrane transporters of cations and cationic drugs</fullName>
    </submittedName>
</protein>
<dbReference type="AlphaFoldDB" id="A0A380CV93"/>
<feature type="transmembrane region" description="Helical" evidence="1">
    <location>
        <begin position="7"/>
        <end position="25"/>
    </location>
</feature>
<keyword evidence="1" id="KW-0472">Membrane</keyword>
<proteinExistence type="predicted"/>
<dbReference type="InterPro" id="IPR037185">
    <property type="entry name" value="EmrE-like"/>
</dbReference>
<evidence type="ECO:0000256" key="1">
    <source>
        <dbReference type="SAM" id="Phobius"/>
    </source>
</evidence>
<evidence type="ECO:0000313" key="2">
    <source>
        <dbReference type="EMBL" id="SUJ28326.1"/>
    </source>
</evidence>
<keyword evidence="1" id="KW-0812">Transmembrane</keyword>
<dbReference type="EMBL" id="UGYW01000002">
    <property type="protein sequence ID" value="SUJ28326.1"/>
    <property type="molecule type" value="Genomic_DNA"/>
</dbReference>
<feature type="transmembrane region" description="Helical" evidence="1">
    <location>
        <begin position="59"/>
        <end position="80"/>
    </location>
</feature>
<dbReference type="Proteomes" id="UP000254893">
    <property type="component" value="Unassembled WGS sequence"/>
</dbReference>